<feature type="transmembrane region" description="Helical" evidence="12">
    <location>
        <begin position="110"/>
        <end position="128"/>
    </location>
</feature>
<dbReference type="GO" id="GO:0006784">
    <property type="term" value="P:heme A biosynthetic process"/>
    <property type="evidence" value="ECO:0007669"/>
    <property type="project" value="InterPro"/>
</dbReference>
<keyword evidence="2" id="KW-1003">Cell membrane</keyword>
<evidence type="ECO:0000256" key="12">
    <source>
        <dbReference type="SAM" id="Phobius"/>
    </source>
</evidence>
<gene>
    <name evidence="13" type="ORF">CRN52_11430</name>
</gene>
<evidence type="ECO:0000256" key="8">
    <source>
        <dbReference type="ARBA" id="ARBA00023133"/>
    </source>
</evidence>
<dbReference type="GO" id="GO:0016020">
    <property type="term" value="C:membrane"/>
    <property type="evidence" value="ECO:0007669"/>
    <property type="project" value="UniProtKB-SubCell"/>
</dbReference>
<evidence type="ECO:0000256" key="9">
    <source>
        <dbReference type="ARBA" id="ARBA00023136"/>
    </source>
</evidence>
<dbReference type="PANTHER" id="PTHR35457:SF1">
    <property type="entry name" value="HEME A SYNTHASE"/>
    <property type="match status" value="1"/>
</dbReference>
<accession>A0A2S3R2Y0</accession>
<reference evidence="13 14" key="1">
    <citation type="journal article" date="2018" name="Front. Microbiol.">
        <title>Phylogeny of Vibrio vulnificus from the Analysis of the Core-Genome: Implications for Intra-Species Taxonomy.</title>
        <authorList>
            <person name="Roig F.J."/>
            <person name="Gonzalez-Candelas F."/>
            <person name="Sanjuan E."/>
            <person name="Fouz B."/>
            <person name="Feil E.J."/>
            <person name="Llorens C."/>
            <person name="Baker-Austin C."/>
            <person name="Oliver J.D."/>
            <person name="Danin-Poleg Y."/>
            <person name="Gibas C.J."/>
            <person name="Kashi Y."/>
            <person name="Gulig P.A."/>
            <person name="Morrison S.S."/>
            <person name="Amaro C."/>
        </authorList>
    </citation>
    <scope>NUCLEOTIDE SEQUENCE [LARGE SCALE GENOMIC DNA]</scope>
    <source>
        <strain evidence="13 14">CECT4608</strain>
    </source>
</reference>
<proteinExistence type="predicted"/>
<dbReference type="InterPro" id="IPR003780">
    <property type="entry name" value="COX15/CtaA_fam"/>
</dbReference>
<evidence type="ECO:0000256" key="7">
    <source>
        <dbReference type="ARBA" id="ARBA00023004"/>
    </source>
</evidence>
<evidence type="ECO:0000256" key="1">
    <source>
        <dbReference type="ARBA" id="ARBA00004141"/>
    </source>
</evidence>
<dbReference type="GO" id="GO:0016491">
    <property type="term" value="F:oxidoreductase activity"/>
    <property type="evidence" value="ECO:0007669"/>
    <property type="project" value="UniProtKB-KW"/>
</dbReference>
<keyword evidence="5 12" id="KW-1133">Transmembrane helix</keyword>
<keyword evidence="6" id="KW-0560">Oxidoreductase</keyword>
<dbReference type="GO" id="GO:0046872">
    <property type="term" value="F:metal ion binding"/>
    <property type="evidence" value="ECO:0007669"/>
    <property type="project" value="UniProtKB-KW"/>
</dbReference>
<evidence type="ECO:0000313" key="13">
    <source>
        <dbReference type="EMBL" id="POB48058.1"/>
    </source>
</evidence>
<keyword evidence="8" id="KW-0350">Heme biosynthesis</keyword>
<evidence type="ECO:0000256" key="2">
    <source>
        <dbReference type="ARBA" id="ARBA00022475"/>
    </source>
</evidence>
<evidence type="ECO:0000256" key="10">
    <source>
        <dbReference type="ARBA" id="ARBA00023157"/>
    </source>
</evidence>
<dbReference type="PANTHER" id="PTHR35457">
    <property type="entry name" value="HEME A SYNTHASE"/>
    <property type="match status" value="1"/>
</dbReference>
<comment type="pathway">
    <text evidence="11">Porphyrin-containing compound metabolism.</text>
</comment>
<evidence type="ECO:0000256" key="5">
    <source>
        <dbReference type="ARBA" id="ARBA00022989"/>
    </source>
</evidence>
<feature type="transmembrane region" description="Helical" evidence="12">
    <location>
        <begin position="85"/>
        <end position="103"/>
    </location>
</feature>
<keyword evidence="3 12" id="KW-0812">Transmembrane</keyword>
<evidence type="ECO:0000256" key="6">
    <source>
        <dbReference type="ARBA" id="ARBA00023002"/>
    </source>
</evidence>
<dbReference type="AlphaFoldDB" id="A0A2S3R2Y0"/>
<evidence type="ECO:0000256" key="3">
    <source>
        <dbReference type="ARBA" id="ARBA00022692"/>
    </source>
</evidence>
<dbReference type="EMBL" id="PDGH01000093">
    <property type="protein sequence ID" value="POB48058.1"/>
    <property type="molecule type" value="Genomic_DNA"/>
</dbReference>
<comment type="subcellular location">
    <subcellularLocation>
        <location evidence="1">Membrane</location>
        <topology evidence="1">Multi-pass membrane protein</topology>
    </subcellularLocation>
</comment>
<keyword evidence="7" id="KW-0408">Iron</keyword>
<feature type="transmembrane region" description="Helical" evidence="12">
    <location>
        <begin position="251"/>
        <end position="270"/>
    </location>
</feature>
<keyword evidence="9 12" id="KW-0472">Membrane</keyword>
<protein>
    <submittedName>
        <fullName evidence="13">Cytochrome B</fullName>
    </submittedName>
</protein>
<feature type="transmembrane region" description="Helical" evidence="12">
    <location>
        <begin position="134"/>
        <end position="157"/>
    </location>
</feature>
<keyword evidence="4" id="KW-0479">Metal-binding</keyword>
<dbReference type="Pfam" id="PF02628">
    <property type="entry name" value="COX15-CtaA"/>
    <property type="match status" value="1"/>
</dbReference>
<name>A0A2S3R2Y0_VIBVL</name>
<evidence type="ECO:0000256" key="4">
    <source>
        <dbReference type="ARBA" id="ARBA00022723"/>
    </source>
</evidence>
<sequence length="348" mass="38802">MVEGEGTMNLHRIMVQIALVLTSVVILLGAYTRLSDAGLGCPDWPGCYGHLTVPNTAAELSVVEDNFPGMLVEPNKAWLEMIHRYFAGSLGILIFAITLLCLFKAKAPKVVPIVLSLLVVAQALLGMWTVTMKLMPVVVMAHLLGGFLLFVLLAILYCQLKPTEFMVDWQFVDPRLRFFSFFVIAVVVLQILLGGWTSSNYAALMCSELPICEGDWVSYLDWKNAFDFWNLGHHTYEFGVLEYPARMTIHVTHRIGAMVTFFCVMTYCFWLYQQSEPIVQQLAIAIGLVLLAQVGLGISNVLYQLPLSVAVAHNLGAALLIMLVSVSSYVLWQEQPGIELNIEGFKYE</sequence>
<feature type="transmembrane region" description="Helical" evidence="12">
    <location>
        <begin position="282"/>
        <end position="303"/>
    </location>
</feature>
<organism evidence="13 14">
    <name type="scientific">Vibrio vulnificus</name>
    <dbReference type="NCBI Taxonomy" id="672"/>
    <lineage>
        <taxon>Bacteria</taxon>
        <taxon>Pseudomonadati</taxon>
        <taxon>Pseudomonadota</taxon>
        <taxon>Gammaproteobacteria</taxon>
        <taxon>Vibrionales</taxon>
        <taxon>Vibrionaceae</taxon>
        <taxon>Vibrio</taxon>
    </lineage>
</organism>
<dbReference type="InterPro" id="IPR050450">
    <property type="entry name" value="COX15/CtaA_HemeA_synthase"/>
</dbReference>
<dbReference type="Proteomes" id="UP000237466">
    <property type="component" value="Unassembled WGS sequence"/>
</dbReference>
<feature type="transmembrane region" description="Helical" evidence="12">
    <location>
        <begin position="178"/>
        <end position="197"/>
    </location>
</feature>
<evidence type="ECO:0000256" key="11">
    <source>
        <dbReference type="ARBA" id="ARBA00023444"/>
    </source>
</evidence>
<feature type="transmembrane region" description="Helical" evidence="12">
    <location>
        <begin position="12"/>
        <end position="31"/>
    </location>
</feature>
<keyword evidence="10" id="KW-1015">Disulfide bond</keyword>
<comment type="caution">
    <text evidence="13">The sequence shown here is derived from an EMBL/GenBank/DDBJ whole genome shotgun (WGS) entry which is preliminary data.</text>
</comment>
<evidence type="ECO:0000313" key="14">
    <source>
        <dbReference type="Proteomes" id="UP000237466"/>
    </source>
</evidence>
<feature type="transmembrane region" description="Helical" evidence="12">
    <location>
        <begin position="315"/>
        <end position="332"/>
    </location>
</feature>